<evidence type="ECO:0000313" key="9">
    <source>
        <dbReference type="Proteomes" id="UP000319731"/>
    </source>
</evidence>
<evidence type="ECO:0000313" key="8">
    <source>
        <dbReference type="EMBL" id="TPX33185.1"/>
    </source>
</evidence>
<evidence type="ECO:0000256" key="1">
    <source>
        <dbReference type="ARBA" id="ARBA00001936"/>
    </source>
</evidence>
<dbReference type="OrthoDB" id="1695362at2759"/>
<comment type="cofactor">
    <cofactor evidence="1">
        <name>Mn(2+)</name>
        <dbReference type="ChEBI" id="CHEBI:29035"/>
    </cofactor>
</comment>
<proteinExistence type="predicted"/>
<dbReference type="PANTHER" id="PTHR12318:SF0">
    <property type="entry name" value="ACYL-COENZYME A DIPHOSPHATASE NUDT19"/>
    <property type="match status" value="1"/>
</dbReference>
<dbReference type="CDD" id="cd18870">
    <property type="entry name" value="NUDIX_AcylCoAdiphos_Nudt19"/>
    <property type="match status" value="1"/>
</dbReference>
<dbReference type="GO" id="GO:0016818">
    <property type="term" value="F:hydrolase activity, acting on acid anhydrides, in phosphorus-containing anhydrides"/>
    <property type="evidence" value="ECO:0007669"/>
    <property type="project" value="InterPro"/>
</dbReference>
<evidence type="ECO:0000256" key="5">
    <source>
        <dbReference type="ARBA" id="ARBA00022842"/>
    </source>
</evidence>
<dbReference type="GO" id="GO:0005739">
    <property type="term" value="C:mitochondrion"/>
    <property type="evidence" value="ECO:0007669"/>
    <property type="project" value="TreeGrafter"/>
</dbReference>
<keyword evidence="6" id="KW-0464">Manganese</keyword>
<organism evidence="8 9">
    <name type="scientific">Synchytrium microbalum</name>
    <dbReference type="NCBI Taxonomy" id="1806994"/>
    <lineage>
        <taxon>Eukaryota</taxon>
        <taxon>Fungi</taxon>
        <taxon>Fungi incertae sedis</taxon>
        <taxon>Chytridiomycota</taxon>
        <taxon>Chytridiomycota incertae sedis</taxon>
        <taxon>Chytridiomycetes</taxon>
        <taxon>Synchytriales</taxon>
        <taxon>Synchytriaceae</taxon>
        <taxon>Synchytrium</taxon>
    </lineage>
</organism>
<gene>
    <name evidence="8" type="ORF">SmJEL517_g03798</name>
</gene>
<evidence type="ECO:0000256" key="2">
    <source>
        <dbReference type="ARBA" id="ARBA00001946"/>
    </source>
</evidence>
<dbReference type="RefSeq" id="XP_031024227.1">
    <property type="nucleotide sequence ID" value="XM_031169726.1"/>
</dbReference>
<dbReference type="Proteomes" id="UP000319731">
    <property type="component" value="Unassembled WGS sequence"/>
</dbReference>
<dbReference type="SUPFAM" id="SSF55811">
    <property type="entry name" value="Nudix"/>
    <property type="match status" value="1"/>
</dbReference>
<dbReference type="AlphaFoldDB" id="A0A507C6S9"/>
<dbReference type="Gene3D" id="3.90.79.10">
    <property type="entry name" value="Nucleoside Triphosphate Pyrophosphohydrolase"/>
    <property type="match status" value="1"/>
</dbReference>
<dbReference type="GeneID" id="42005023"/>
<name>A0A507C6S9_9FUNG</name>
<dbReference type="InterPro" id="IPR039121">
    <property type="entry name" value="NUDT19"/>
</dbReference>
<dbReference type="PROSITE" id="PS51462">
    <property type="entry name" value="NUDIX"/>
    <property type="match status" value="1"/>
</dbReference>
<dbReference type="InterPro" id="IPR000086">
    <property type="entry name" value="NUDIX_hydrolase_dom"/>
</dbReference>
<evidence type="ECO:0000256" key="3">
    <source>
        <dbReference type="ARBA" id="ARBA00022723"/>
    </source>
</evidence>
<evidence type="ECO:0000259" key="7">
    <source>
        <dbReference type="PROSITE" id="PS51462"/>
    </source>
</evidence>
<evidence type="ECO:0000256" key="4">
    <source>
        <dbReference type="ARBA" id="ARBA00022801"/>
    </source>
</evidence>
<dbReference type="PANTHER" id="PTHR12318">
    <property type="entry name" value="TESTOSTERONE-REGULATED PROTEIN RP2"/>
    <property type="match status" value="1"/>
</dbReference>
<comment type="caution">
    <text evidence="8">The sequence shown here is derived from an EMBL/GenBank/DDBJ whole genome shotgun (WGS) entry which is preliminary data.</text>
</comment>
<protein>
    <recommendedName>
        <fullName evidence="7">Nudix hydrolase domain-containing protein</fullName>
    </recommendedName>
</protein>
<dbReference type="InterPro" id="IPR015797">
    <property type="entry name" value="NUDIX_hydrolase-like_dom_sf"/>
</dbReference>
<comment type="cofactor">
    <cofactor evidence="2">
        <name>Mg(2+)</name>
        <dbReference type="ChEBI" id="CHEBI:18420"/>
    </cofactor>
</comment>
<keyword evidence="3" id="KW-0479">Metal-binding</keyword>
<keyword evidence="5" id="KW-0460">Magnesium</keyword>
<dbReference type="GO" id="GO:0046872">
    <property type="term" value="F:metal ion binding"/>
    <property type="evidence" value="ECO:0007669"/>
    <property type="project" value="UniProtKB-KW"/>
</dbReference>
<evidence type="ECO:0000256" key="6">
    <source>
        <dbReference type="ARBA" id="ARBA00023211"/>
    </source>
</evidence>
<keyword evidence="4" id="KW-0378">Hydrolase</keyword>
<dbReference type="Pfam" id="PF00293">
    <property type="entry name" value="NUDIX"/>
    <property type="match status" value="1"/>
</dbReference>
<reference evidence="8 9" key="1">
    <citation type="journal article" date="2019" name="Sci. Rep.">
        <title>Comparative genomics of chytrid fungi reveal insights into the obligate biotrophic and pathogenic lifestyle of Synchytrium endobioticum.</title>
        <authorList>
            <person name="van de Vossenberg B.T.L.H."/>
            <person name="Warris S."/>
            <person name="Nguyen H.D.T."/>
            <person name="van Gent-Pelzer M.P.E."/>
            <person name="Joly D.L."/>
            <person name="van de Geest H.C."/>
            <person name="Bonants P.J.M."/>
            <person name="Smith D.S."/>
            <person name="Levesque C.A."/>
            <person name="van der Lee T.A.J."/>
        </authorList>
    </citation>
    <scope>NUCLEOTIDE SEQUENCE [LARGE SCALE GENOMIC DNA]</scope>
    <source>
        <strain evidence="8 9">JEL517</strain>
    </source>
</reference>
<sequence length="284" mass="31259">MASPPPVKPAASIIVCAPVIGNPNEYKVLFLQRNNRGPFGGLMVFPGGGLDKADQDPIWGKILGKPATRELAFQVAAIREAFEECGLHVFKPDLKVSPEEIAKWRDQVHDDGKKFIEMAQKTGSIPDLSRLALFSNWITPTMETKRFDTFFFITVLPKPVAPQSKRMSADGGETLSLTWYTPSECIAAFRKGEIKLFPPQFITMAEMAKLSLDDLKKILSGATKRVVTPWQPELGPGGLVLPGDEFHSTTKNTVKAGSKNRVLLTRSPNGAGIADIEWIRETKL</sequence>
<keyword evidence="9" id="KW-1185">Reference proteome</keyword>
<dbReference type="STRING" id="1806994.A0A507C6S9"/>
<feature type="domain" description="Nudix hydrolase" evidence="7">
    <location>
        <begin position="6"/>
        <end position="202"/>
    </location>
</feature>
<accession>A0A507C6S9</accession>
<dbReference type="EMBL" id="QEAO01000022">
    <property type="protein sequence ID" value="TPX33185.1"/>
    <property type="molecule type" value="Genomic_DNA"/>
</dbReference>